<organism evidence="1">
    <name type="scientific">marine sediment metagenome</name>
    <dbReference type="NCBI Taxonomy" id="412755"/>
    <lineage>
        <taxon>unclassified sequences</taxon>
        <taxon>metagenomes</taxon>
        <taxon>ecological metagenomes</taxon>
    </lineage>
</organism>
<comment type="caution">
    <text evidence="1">The sequence shown here is derived from an EMBL/GenBank/DDBJ whole genome shotgun (WGS) entry which is preliminary data.</text>
</comment>
<dbReference type="EMBL" id="BARS01028171">
    <property type="protein sequence ID" value="GAG05354.1"/>
    <property type="molecule type" value="Genomic_DNA"/>
</dbReference>
<sequence length="87" mass="10239">MAKGQHLTPHQKRIVRNYYANRDTLMFNRLSELASDLYVCDDRKKADRLWKRVETALKNMSVRDHTIKTIVGQHDLKALARLLSDRC</sequence>
<dbReference type="AlphaFoldDB" id="X0UHW2"/>
<reference evidence="1" key="1">
    <citation type="journal article" date="2014" name="Front. Microbiol.">
        <title>High frequency of phylogenetically diverse reductive dehalogenase-homologous genes in deep subseafloor sedimentary metagenomes.</title>
        <authorList>
            <person name="Kawai M."/>
            <person name="Futagami T."/>
            <person name="Toyoda A."/>
            <person name="Takaki Y."/>
            <person name="Nishi S."/>
            <person name="Hori S."/>
            <person name="Arai W."/>
            <person name="Tsubouchi T."/>
            <person name="Morono Y."/>
            <person name="Uchiyama I."/>
            <person name="Ito T."/>
            <person name="Fujiyama A."/>
            <person name="Inagaki F."/>
            <person name="Takami H."/>
        </authorList>
    </citation>
    <scope>NUCLEOTIDE SEQUENCE</scope>
    <source>
        <strain evidence="1">Expedition CK06-06</strain>
    </source>
</reference>
<accession>X0UHW2</accession>
<gene>
    <name evidence="1" type="ORF">S01H1_44181</name>
</gene>
<name>X0UHW2_9ZZZZ</name>
<evidence type="ECO:0000313" key="1">
    <source>
        <dbReference type="EMBL" id="GAG05354.1"/>
    </source>
</evidence>
<protein>
    <submittedName>
        <fullName evidence="1">Uncharacterized protein</fullName>
    </submittedName>
</protein>
<proteinExistence type="predicted"/>